<feature type="compositionally biased region" description="Basic and acidic residues" evidence="1">
    <location>
        <begin position="244"/>
        <end position="275"/>
    </location>
</feature>
<sequence>MTAVNGTARPKDEEGPDKWTLMRDITQARAALALSNRTIIVLEALVSFLPQRTLSLGRSLIVFPSNAELSLRTRGMAPATLRRHLAALVEAELILRRDSANGKRFACRDAEGRIATAFGFDLSPLAARASEIARLAAETRRNAEETRALRSEITIHLRDMAAMLATAEEEGRGEAFAPFRAALDALSGRLGRNTDLQTLRARRDRLAALRGRLETAWLGRGKDEPEPALTAVNASSDQPDLLPESEKMSANDAQNERQIEDSDSEDSFRIKKNEIEPADTTPCTFPASVDSCQQPDTPAHPAADRTPAHPAADRPQTPCGLPLASVLAACPRMADYASGAIRSWHDLARTADLVRTMLGISGPLWRQARRTMGEANAAVVIAAMLERAEALRSPAAYLCDLAQRAEKGAFSPRPMLNALIEARLRKARSERLAGAAVAPCGG</sequence>
<keyword evidence="5" id="KW-1185">Reference proteome</keyword>
<dbReference type="InterPro" id="IPR005090">
    <property type="entry name" value="RepC_N"/>
</dbReference>
<proteinExistence type="predicted"/>
<feature type="domain" description="Plasmid replication protein C N-terminal" evidence="2">
    <location>
        <begin position="11"/>
        <end position="167"/>
    </location>
</feature>
<dbReference type="InterPro" id="IPR047611">
    <property type="entry name" value="RepABC_RepC"/>
</dbReference>
<evidence type="ECO:0000259" key="3">
    <source>
        <dbReference type="Pfam" id="PF11800"/>
    </source>
</evidence>
<name>A0ABV6D2S9_9HYPH</name>
<evidence type="ECO:0000313" key="4">
    <source>
        <dbReference type="EMBL" id="MFC0206932.1"/>
    </source>
</evidence>
<dbReference type="Pfam" id="PF03428">
    <property type="entry name" value="RP-C"/>
    <property type="match status" value="1"/>
</dbReference>
<protein>
    <submittedName>
        <fullName evidence="4">Plasmid replication protein RepC</fullName>
    </submittedName>
</protein>
<dbReference type="NCBIfam" id="NF040974">
    <property type="entry name" value="RepABC_RepC"/>
    <property type="match status" value="1"/>
</dbReference>
<accession>A0ABV6D2S9</accession>
<feature type="domain" description="Plasmid replication protein C C-terminal" evidence="3">
    <location>
        <begin position="323"/>
        <end position="421"/>
    </location>
</feature>
<evidence type="ECO:0000313" key="5">
    <source>
        <dbReference type="Proteomes" id="UP001589755"/>
    </source>
</evidence>
<dbReference type="Proteomes" id="UP001589755">
    <property type="component" value="Unassembled WGS sequence"/>
</dbReference>
<comment type="caution">
    <text evidence="4">The sequence shown here is derived from an EMBL/GenBank/DDBJ whole genome shotgun (WGS) entry which is preliminary data.</text>
</comment>
<organism evidence="4 5">
    <name type="scientific">Chelativorans intermedius</name>
    <dbReference type="NCBI Taxonomy" id="515947"/>
    <lineage>
        <taxon>Bacteria</taxon>
        <taxon>Pseudomonadati</taxon>
        <taxon>Pseudomonadota</taxon>
        <taxon>Alphaproteobacteria</taxon>
        <taxon>Hyphomicrobiales</taxon>
        <taxon>Phyllobacteriaceae</taxon>
        <taxon>Chelativorans</taxon>
    </lineage>
</organism>
<evidence type="ECO:0000256" key="1">
    <source>
        <dbReference type="SAM" id="MobiDB-lite"/>
    </source>
</evidence>
<feature type="region of interest" description="Disordered" evidence="1">
    <location>
        <begin position="220"/>
        <end position="317"/>
    </location>
</feature>
<dbReference type="Pfam" id="PF11800">
    <property type="entry name" value="RP-C_C"/>
    <property type="match status" value="1"/>
</dbReference>
<evidence type="ECO:0000259" key="2">
    <source>
        <dbReference type="Pfam" id="PF03428"/>
    </source>
</evidence>
<dbReference type="InterPro" id="IPR021760">
    <property type="entry name" value="RepC_C"/>
</dbReference>
<dbReference type="RefSeq" id="WP_261518894.1">
    <property type="nucleotide sequence ID" value="NZ_JAODNW010000002.1"/>
</dbReference>
<reference evidence="4 5" key="1">
    <citation type="submission" date="2024-09" db="EMBL/GenBank/DDBJ databases">
        <authorList>
            <person name="Sun Q."/>
            <person name="Mori K."/>
        </authorList>
    </citation>
    <scope>NUCLEOTIDE SEQUENCE [LARGE SCALE GENOMIC DNA]</scope>
    <source>
        <strain evidence="4 5">CCM 8543</strain>
    </source>
</reference>
<dbReference type="EMBL" id="JBHLXD010000001">
    <property type="protein sequence ID" value="MFC0206932.1"/>
    <property type="molecule type" value="Genomic_DNA"/>
</dbReference>
<gene>
    <name evidence="4" type="primary">repC</name>
    <name evidence="4" type="ORF">ACFFJ2_00785</name>
</gene>